<organism evidence="1 2">
    <name type="scientific">Pseudomonas syringae</name>
    <dbReference type="NCBI Taxonomy" id="317"/>
    <lineage>
        <taxon>Bacteria</taxon>
        <taxon>Pseudomonadati</taxon>
        <taxon>Pseudomonadota</taxon>
        <taxon>Gammaproteobacteria</taxon>
        <taxon>Pseudomonadales</taxon>
        <taxon>Pseudomonadaceae</taxon>
        <taxon>Pseudomonas</taxon>
    </lineage>
</organism>
<accession>A0A085V003</accession>
<dbReference type="AlphaFoldDB" id="A0A085V003"/>
<name>A0A085V003_PSESX</name>
<protein>
    <submittedName>
        <fullName evidence="1">Uncharacterized protein</fullName>
    </submittedName>
</protein>
<dbReference type="Proteomes" id="UP000028643">
    <property type="component" value="Unassembled WGS sequence"/>
</dbReference>
<evidence type="ECO:0000313" key="1">
    <source>
        <dbReference type="EMBL" id="KFE48766.1"/>
    </source>
</evidence>
<dbReference type="RefSeq" id="WP_047577486.1">
    <property type="nucleotide sequence ID" value="NZ_JPQT01000120.1"/>
</dbReference>
<dbReference type="EMBL" id="JPQT01000120">
    <property type="protein sequence ID" value="KFE48766.1"/>
    <property type="molecule type" value="Genomic_DNA"/>
</dbReference>
<reference evidence="1 2" key="1">
    <citation type="submission" date="2014-07" db="EMBL/GenBank/DDBJ databases">
        <title>Draft Genome Sequences of Environmental Pseudomonas syringae strains.</title>
        <authorList>
            <person name="Baltrus D.A."/>
            <person name="Berge O."/>
            <person name="Morris C."/>
        </authorList>
    </citation>
    <scope>NUCLEOTIDE SEQUENCE [LARGE SCALE GENOMIC DNA]</scope>
    <source>
        <strain evidence="1 2">CEB003</strain>
    </source>
</reference>
<comment type="caution">
    <text evidence="1">The sequence shown here is derived from an EMBL/GenBank/DDBJ whole genome shotgun (WGS) entry which is preliminary data.</text>
</comment>
<evidence type="ECO:0000313" key="2">
    <source>
        <dbReference type="Proteomes" id="UP000028643"/>
    </source>
</evidence>
<proteinExistence type="predicted"/>
<sequence length="256" mass="29172">MLNGPYSTGLSSVSLNQLKLRSQYLAGIIMMGCLTITGCDSTPEWLNIAVQEEIISATEHPGWSSFRLRGKIPNEFDVRVIAYYKPTDLEKRSCQTKQILSQVTKPRLKELMLTDQSSRLDRVIFFTIPLTYYAGLCKLNWSQLSLEISEKKAIGKQQKFYTRGEFYAVKTLSDSALTFPKQGNLVVPLACYGMIDKDSLSHYDPNPMNCYFPTIFLPLDSISGRTLDLKVGKKSEIESPDNLKEREGEFHFYYAW</sequence>
<dbReference type="PATRIC" id="fig|317.174.peg.4335"/>
<gene>
    <name evidence="1" type="ORF">IV02_21220</name>
</gene>